<comment type="caution">
    <text evidence="1">The sequence shown here is derived from an EMBL/GenBank/DDBJ whole genome shotgun (WGS) entry which is preliminary data.</text>
</comment>
<protein>
    <submittedName>
        <fullName evidence="1">Endospore germination permease</fullName>
    </submittedName>
</protein>
<keyword evidence="2" id="KW-1185">Reference proteome</keyword>
<organism evidence="1 2">
    <name type="scientific">Paenibacillus mesotrionivorans</name>
    <dbReference type="NCBI Taxonomy" id="3160968"/>
    <lineage>
        <taxon>Bacteria</taxon>
        <taxon>Bacillati</taxon>
        <taxon>Bacillota</taxon>
        <taxon>Bacilli</taxon>
        <taxon>Bacillales</taxon>
        <taxon>Paenibacillaceae</taxon>
        <taxon>Paenibacillus</taxon>
    </lineage>
</organism>
<name>A0ACC7P4U1_9BACL</name>
<proteinExistence type="predicted"/>
<accession>A0ACC7P4U1</accession>
<sequence>MNKQKLTARQATFWFVMYQVGSAYLILPTSIIKIAKQDAWLSALVSLAMNFLLIPLYVALANQMKGKPLVAYIEALLGKWIGRCFTFLFILSVPFLIFILTLRNIGDFISTSIMPETPEEAIYALMLIAVYCVVRGGAAVIGRSAETLFVVIPLLFLMVSILLLPGAEFKHLLPVFEFGWRPIVRASFLLLSFPFLETFLFLFLLSNLGSSDIWKKAVVRSSLFSGFVCVVMLLMVTAVLGQSVASDLTYSSYSVVRSINIGDFIQRFEIAIAINWYISIFFRLALLLYITVHGLGSVFRLQDASSLLIPVMLIALIMAHSIWPNTTYLVEFFQVWPLYAMIFGVAVPLVLWLLGRMKQSRSH</sequence>
<reference evidence="1" key="1">
    <citation type="submission" date="2024-12" db="EMBL/GenBank/DDBJ databases">
        <authorList>
            <person name="Wu N."/>
        </authorList>
    </citation>
    <scope>NUCLEOTIDE SEQUENCE</scope>
    <source>
        <strain evidence="1">P15</strain>
    </source>
</reference>
<gene>
    <name evidence="1" type="ORF">ACI1P1_24345</name>
</gene>
<dbReference type="EMBL" id="JBJURJ010000018">
    <property type="protein sequence ID" value="MFM9331430.1"/>
    <property type="molecule type" value="Genomic_DNA"/>
</dbReference>
<evidence type="ECO:0000313" key="2">
    <source>
        <dbReference type="Proteomes" id="UP001631969"/>
    </source>
</evidence>
<dbReference type="Proteomes" id="UP001631969">
    <property type="component" value="Unassembled WGS sequence"/>
</dbReference>
<evidence type="ECO:0000313" key="1">
    <source>
        <dbReference type="EMBL" id="MFM9331430.1"/>
    </source>
</evidence>